<dbReference type="RefSeq" id="WP_370891135.1">
    <property type="nucleotide sequence ID" value="NZ_JBGJLR010000004.1"/>
</dbReference>
<name>A0ABV4IAI4_9BURK</name>
<accession>A0ABV4IAI4</accession>
<gene>
    <name evidence="1" type="ORF">ACBP88_05235</name>
</gene>
<proteinExistence type="predicted"/>
<evidence type="ECO:0000313" key="1">
    <source>
        <dbReference type="EMBL" id="MEZ2738872.1"/>
    </source>
</evidence>
<organism evidence="1 2">
    <name type="scientific">Comamonas jiangduensis</name>
    <dbReference type="NCBI Taxonomy" id="1194168"/>
    <lineage>
        <taxon>Bacteria</taxon>
        <taxon>Pseudomonadati</taxon>
        <taxon>Pseudomonadota</taxon>
        <taxon>Betaproteobacteria</taxon>
        <taxon>Burkholderiales</taxon>
        <taxon>Comamonadaceae</taxon>
        <taxon>Comamonas</taxon>
    </lineage>
</organism>
<sequence length="107" mass="12843">MSLKRYKGLDKDWLNLRPEPGFRLRKAANMLFVIFCIHKATLYQKKRRRHLRRHDPDSRMQLAFRFKALYQSLGMDLPASAKYLHVTERTLHNWMAGKHEIPFAAYK</sequence>
<protein>
    <submittedName>
        <fullName evidence="1">Helix-turn-helix domain-containing protein</fullName>
    </submittedName>
</protein>
<reference evidence="1 2" key="1">
    <citation type="submission" date="2024-08" db="EMBL/GenBank/DDBJ databases">
        <authorList>
            <person name="Feng Z."/>
            <person name="Ronholm J."/>
        </authorList>
    </citation>
    <scope>NUCLEOTIDE SEQUENCE [LARGE SCALE GENOMIC DNA]</scope>
    <source>
        <strain evidence="1 2">4-AB0-8</strain>
    </source>
</reference>
<dbReference type="EMBL" id="JBGJLR010000004">
    <property type="protein sequence ID" value="MEZ2738872.1"/>
    <property type="molecule type" value="Genomic_DNA"/>
</dbReference>
<keyword evidence="2" id="KW-1185">Reference proteome</keyword>
<evidence type="ECO:0000313" key="2">
    <source>
        <dbReference type="Proteomes" id="UP001567350"/>
    </source>
</evidence>
<comment type="caution">
    <text evidence="1">The sequence shown here is derived from an EMBL/GenBank/DDBJ whole genome shotgun (WGS) entry which is preliminary data.</text>
</comment>
<dbReference type="Proteomes" id="UP001567350">
    <property type="component" value="Unassembled WGS sequence"/>
</dbReference>